<evidence type="ECO:0000313" key="2">
    <source>
        <dbReference type="EMBL" id="KAK9122611.1"/>
    </source>
</evidence>
<protein>
    <submittedName>
        <fullName evidence="2">Uncharacterized protein</fullName>
    </submittedName>
</protein>
<comment type="caution">
    <text evidence="2">The sequence shown here is derived from an EMBL/GenBank/DDBJ whole genome shotgun (WGS) entry which is preliminary data.</text>
</comment>
<evidence type="ECO:0000313" key="3">
    <source>
        <dbReference type="Proteomes" id="UP001417504"/>
    </source>
</evidence>
<feature type="compositionally biased region" description="Polar residues" evidence="1">
    <location>
        <begin position="21"/>
        <end position="31"/>
    </location>
</feature>
<feature type="region of interest" description="Disordered" evidence="1">
    <location>
        <begin position="1"/>
        <end position="58"/>
    </location>
</feature>
<reference evidence="2 3" key="1">
    <citation type="submission" date="2024-01" db="EMBL/GenBank/DDBJ databases">
        <title>Genome assemblies of Stephania.</title>
        <authorList>
            <person name="Yang L."/>
        </authorList>
    </citation>
    <scope>NUCLEOTIDE SEQUENCE [LARGE SCALE GENOMIC DNA]</scope>
    <source>
        <strain evidence="2">QJT</strain>
        <tissue evidence="2">Leaf</tissue>
    </source>
</reference>
<dbReference type="EMBL" id="JBBNAE010000005">
    <property type="protein sequence ID" value="KAK9122611.1"/>
    <property type="molecule type" value="Genomic_DNA"/>
</dbReference>
<evidence type="ECO:0000256" key="1">
    <source>
        <dbReference type="SAM" id="MobiDB-lite"/>
    </source>
</evidence>
<proteinExistence type="predicted"/>
<name>A0AAP0IY00_9MAGN</name>
<organism evidence="2 3">
    <name type="scientific">Stephania japonica</name>
    <dbReference type="NCBI Taxonomy" id="461633"/>
    <lineage>
        <taxon>Eukaryota</taxon>
        <taxon>Viridiplantae</taxon>
        <taxon>Streptophyta</taxon>
        <taxon>Embryophyta</taxon>
        <taxon>Tracheophyta</taxon>
        <taxon>Spermatophyta</taxon>
        <taxon>Magnoliopsida</taxon>
        <taxon>Ranunculales</taxon>
        <taxon>Menispermaceae</taxon>
        <taxon>Menispermoideae</taxon>
        <taxon>Cissampelideae</taxon>
        <taxon>Stephania</taxon>
    </lineage>
</organism>
<keyword evidence="3" id="KW-1185">Reference proteome</keyword>
<accession>A0AAP0IY00</accession>
<sequence length="119" mass="12888">MAEREVVETSPLIFPSPPNPTTQISDSIKSNPPTEEEEPETRRRSKKRKKCPEPLVRGSSFSFDTKFKSARTPDSTPKFGSFASAAAAAVAVAEDGGGEKGIDGFDGEDSSEPFIIIRR</sequence>
<gene>
    <name evidence="2" type="ORF">Sjap_012213</name>
</gene>
<dbReference type="Proteomes" id="UP001417504">
    <property type="component" value="Unassembled WGS sequence"/>
</dbReference>
<dbReference type="AlphaFoldDB" id="A0AAP0IY00"/>